<name>A0ABD3FCQ6_9STRA</name>
<dbReference type="Pfam" id="PF13637">
    <property type="entry name" value="Ank_4"/>
    <property type="match status" value="1"/>
</dbReference>
<keyword evidence="2" id="KW-1185">Reference proteome</keyword>
<protein>
    <recommendedName>
        <fullName evidence="3">Ankyrin repeat-containing domain</fullName>
    </recommendedName>
</protein>
<evidence type="ECO:0008006" key="3">
    <source>
        <dbReference type="Google" id="ProtNLM"/>
    </source>
</evidence>
<accession>A0ABD3FCQ6</accession>
<dbReference type="InterPro" id="IPR052050">
    <property type="entry name" value="SecEffector_AnkRepeat"/>
</dbReference>
<sequence>MDNAAGGGRFEMLKWLYENRMEGCTAAAMDGAAANGHFDIVKWLHRHRADCTTHAMDGAAQRGHLRVLRWLFENRKEGFTTNAIRDAAEEFQFETLLVLHNIAQQGLAKEIGVMDAEQLDASISEFYLGIRFYFWPPDTL</sequence>
<dbReference type="SUPFAM" id="SSF140860">
    <property type="entry name" value="Pseudo ankyrin repeat-like"/>
    <property type="match status" value="1"/>
</dbReference>
<dbReference type="PANTHER" id="PTHR46586:SF3">
    <property type="entry name" value="ANKYRIN REPEAT-CONTAINING PROTEIN"/>
    <property type="match status" value="1"/>
</dbReference>
<dbReference type="EMBL" id="JBIMZQ010000028">
    <property type="protein sequence ID" value="KAL3663279.1"/>
    <property type="molecule type" value="Genomic_DNA"/>
</dbReference>
<reference evidence="1 2" key="1">
    <citation type="submission" date="2024-09" db="EMBL/GenBank/DDBJ databases">
        <title>Genome sequencing and assembly of Phytophthora oleae, isolate VK10A, causative agent of rot of olive drupes.</title>
        <authorList>
            <person name="Conti Taguali S."/>
            <person name="Riolo M."/>
            <person name="La Spada F."/>
            <person name="Cacciola S.O."/>
            <person name="Dionisio G."/>
        </authorList>
    </citation>
    <scope>NUCLEOTIDE SEQUENCE [LARGE SCALE GENOMIC DNA]</scope>
    <source>
        <strain evidence="1 2">VK10A</strain>
    </source>
</reference>
<organism evidence="1 2">
    <name type="scientific">Phytophthora oleae</name>
    <dbReference type="NCBI Taxonomy" id="2107226"/>
    <lineage>
        <taxon>Eukaryota</taxon>
        <taxon>Sar</taxon>
        <taxon>Stramenopiles</taxon>
        <taxon>Oomycota</taxon>
        <taxon>Peronosporomycetes</taxon>
        <taxon>Peronosporales</taxon>
        <taxon>Peronosporaceae</taxon>
        <taxon>Phytophthora</taxon>
    </lineage>
</organism>
<dbReference type="InterPro" id="IPR002110">
    <property type="entry name" value="Ankyrin_rpt"/>
</dbReference>
<gene>
    <name evidence="1" type="ORF">V7S43_011688</name>
</gene>
<dbReference type="InterPro" id="IPR036770">
    <property type="entry name" value="Ankyrin_rpt-contain_sf"/>
</dbReference>
<evidence type="ECO:0000313" key="1">
    <source>
        <dbReference type="EMBL" id="KAL3663279.1"/>
    </source>
</evidence>
<comment type="caution">
    <text evidence="1">The sequence shown here is derived from an EMBL/GenBank/DDBJ whole genome shotgun (WGS) entry which is preliminary data.</text>
</comment>
<dbReference type="PANTHER" id="PTHR46586">
    <property type="entry name" value="ANKYRIN REPEAT-CONTAINING PROTEIN"/>
    <property type="match status" value="1"/>
</dbReference>
<dbReference type="Gene3D" id="1.25.40.20">
    <property type="entry name" value="Ankyrin repeat-containing domain"/>
    <property type="match status" value="1"/>
</dbReference>
<proteinExistence type="predicted"/>
<evidence type="ECO:0000313" key="2">
    <source>
        <dbReference type="Proteomes" id="UP001632037"/>
    </source>
</evidence>
<dbReference type="AlphaFoldDB" id="A0ABD3FCQ6"/>
<dbReference type="Proteomes" id="UP001632037">
    <property type="component" value="Unassembled WGS sequence"/>
</dbReference>